<reference evidence="4" key="1">
    <citation type="journal article" date="2019" name="Int. J. Syst. Evol. Microbiol.">
        <title>The Global Catalogue of Microorganisms (GCM) 10K type strain sequencing project: providing services to taxonomists for standard genome sequencing and annotation.</title>
        <authorList>
            <consortium name="The Broad Institute Genomics Platform"/>
            <consortium name="The Broad Institute Genome Sequencing Center for Infectious Disease"/>
            <person name="Wu L."/>
            <person name="Ma J."/>
        </authorList>
    </citation>
    <scope>NUCLEOTIDE SEQUENCE [LARGE SCALE GENOMIC DNA]</scope>
    <source>
        <strain evidence="4">JCM 3369</strain>
    </source>
</reference>
<keyword evidence="4" id="KW-1185">Reference proteome</keyword>
<feature type="transmembrane region" description="Helical" evidence="2">
    <location>
        <begin position="229"/>
        <end position="249"/>
    </location>
</feature>
<evidence type="ECO:0000313" key="3">
    <source>
        <dbReference type="EMBL" id="MFC6884715.1"/>
    </source>
</evidence>
<feature type="transmembrane region" description="Helical" evidence="2">
    <location>
        <begin position="92"/>
        <end position="112"/>
    </location>
</feature>
<feature type="transmembrane region" description="Helical" evidence="2">
    <location>
        <begin position="58"/>
        <end position="80"/>
    </location>
</feature>
<dbReference type="EMBL" id="JBHSXS010000030">
    <property type="protein sequence ID" value="MFC6884715.1"/>
    <property type="molecule type" value="Genomic_DNA"/>
</dbReference>
<dbReference type="InterPro" id="IPR010640">
    <property type="entry name" value="Low_temperature_requirement_A"/>
</dbReference>
<feature type="compositionally biased region" description="Pro residues" evidence="1">
    <location>
        <begin position="1"/>
        <end position="19"/>
    </location>
</feature>
<evidence type="ECO:0000256" key="2">
    <source>
        <dbReference type="SAM" id="Phobius"/>
    </source>
</evidence>
<gene>
    <name evidence="3" type="ORF">ACFQKB_33495</name>
</gene>
<organism evidence="3 4">
    <name type="scientific">Actinomadura yumaensis</name>
    <dbReference type="NCBI Taxonomy" id="111807"/>
    <lineage>
        <taxon>Bacteria</taxon>
        <taxon>Bacillati</taxon>
        <taxon>Actinomycetota</taxon>
        <taxon>Actinomycetes</taxon>
        <taxon>Streptosporangiales</taxon>
        <taxon>Thermomonosporaceae</taxon>
        <taxon>Actinomadura</taxon>
    </lineage>
</organism>
<proteinExistence type="predicted"/>
<feature type="transmembrane region" description="Helical" evidence="2">
    <location>
        <begin position="142"/>
        <end position="161"/>
    </location>
</feature>
<evidence type="ECO:0000313" key="4">
    <source>
        <dbReference type="Proteomes" id="UP001596380"/>
    </source>
</evidence>
<dbReference type="PANTHER" id="PTHR36840">
    <property type="entry name" value="BLL5714 PROTEIN"/>
    <property type="match status" value="1"/>
</dbReference>
<keyword evidence="2" id="KW-0812">Transmembrane</keyword>
<dbReference type="PANTHER" id="PTHR36840:SF1">
    <property type="entry name" value="BLL5714 PROTEIN"/>
    <property type="match status" value="1"/>
</dbReference>
<dbReference type="RefSeq" id="WP_160821056.1">
    <property type="nucleotide sequence ID" value="NZ_JBHSXS010000030.1"/>
</dbReference>
<protein>
    <submittedName>
        <fullName evidence="3">Low temperature requirement protein A</fullName>
    </submittedName>
</protein>
<dbReference type="Pfam" id="PF06772">
    <property type="entry name" value="LtrA"/>
    <property type="match status" value="1"/>
</dbReference>
<name>A0ABW2CUW0_9ACTN</name>
<feature type="transmembrane region" description="Helical" evidence="2">
    <location>
        <begin position="306"/>
        <end position="325"/>
    </location>
</feature>
<feature type="transmembrane region" description="Helical" evidence="2">
    <location>
        <begin position="167"/>
        <end position="191"/>
    </location>
</feature>
<accession>A0ABW2CUW0</accession>
<feature type="transmembrane region" description="Helical" evidence="2">
    <location>
        <begin position="270"/>
        <end position="291"/>
    </location>
</feature>
<feature type="transmembrane region" description="Helical" evidence="2">
    <location>
        <begin position="360"/>
        <end position="377"/>
    </location>
</feature>
<feature type="transmembrane region" description="Helical" evidence="2">
    <location>
        <begin position="118"/>
        <end position="135"/>
    </location>
</feature>
<comment type="caution">
    <text evidence="3">The sequence shown here is derived from an EMBL/GenBank/DDBJ whole genome shotgun (WGS) entry which is preliminary data.</text>
</comment>
<evidence type="ECO:0000256" key="1">
    <source>
        <dbReference type="SAM" id="MobiDB-lite"/>
    </source>
</evidence>
<keyword evidence="2" id="KW-1133">Transmembrane helix</keyword>
<feature type="transmembrane region" description="Helical" evidence="2">
    <location>
        <begin position="203"/>
        <end position="223"/>
    </location>
</feature>
<sequence>MPPNPPSPEPGPPPAPPADAPGEAGYRVTTLELFFDLVFVFAVTQLTGVLVHELNPLGLFQVVLMFGVLWWMYAGYAWLTNMTAPTTALRRLLVLAGMGGFFMVALATPTAFKDGGVVWGLGYLVLVLAHVTLYAQGNRMILRVLPANLLAAALIVVAGLLDGPAVYVLWTLALIVPIAQPFIVPPGGRFAIQPAHIVERHGLLVIITLGESVIAIGVGVEGLALDAGLIVAVLLGLALAAAIWWTYFVGDDERAEKALTEADDARRAQMTMFGYFYAHIPIVVGVIVAAAGMKKALGHAWEHLDAAPALALAGGVAIYLAGDAAFRRVLGTGPSRIRLAAAAVAVAAFPVGLWGSAAELAALVAVVAAALAAEHRAGRAVPRGLGGLRGAGRERDLGQSSA</sequence>
<keyword evidence="2" id="KW-0472">Membrane</keyword>
<dbReference type="Proteomes" id="UP001596380">
    <property type="component" value="Unassembled WGS sequence"/>
</dbReference>
<feature type="region of interest" description="Disordered" evidence="1">
    <location>
        <begin position="1"/>
        <end position="21"/>
    </location>
</feature>